<proteinExistence type="predicted"/>
<dbReference type="CDD" id="cd20299">
    <property type="entry name" value="cupin_YP766765-like"/>
    <property type="match status" value="1"/>
</dbReference>
<evidence type="ECO:0000313" key="3">
    <source>
        <dbReference type="Proteomes" id="UP000192738"/>
    </source>
</evidence>
<dbReference type="SUPFAM" id="SSF51182">
    <property type="entry name" value="RmlC-like cupins"/>
    <property type="match status" value="1"/>
</dbReference>
<dbReference type="InterPro" id="IPR011051">
    <property type="entry name" value="RmlC_Cupin_sf"/>
</dbReference>
<dbReference type="Pfam" id="PF07883">
    <property type="entry name" value="Cupin_2"/>
    <property type="match status" value="1"/>
</dbReference>
<dbReference type="AlphaFoldDB" id="A0A1W1ZFS4"/>
<dbReference type="EMBL" id="FWXI01000003">
    <property type="protein sequence ID" value="SMC47032.1"/>
    <property type="molecule type" value="Genomic_DNA"/>
</dbReference>
<feature type="domain" description="Cupin type-2" evidence="1">
    <location>
        <begin position="42"/>
        <end position="107"/>
    </location>
</feature>
<organism evidence="2 3">
    <name type="scientific">Sporomusa malonica</name>
    <dbReference type="NCBI Taxonomy" id="112901"/>
    <lineage>
        <taxon>Bacteria</taxon>
        <taxon>Bacillati</taxon>
        <taxon>Bacillota</taxon>
        <taxon>Negativicutes</taxon>
        <taxon>Selenomonadales</taxon>
        <taxon>Sporomusaceae</taxon>
        <taxon>Sporomusa</taxon>
    </lineage>
</organism>
<sequence>MKKIELKDVKPYQAPKHFNMVALKLHGKEETGAQKFWMGLSHFLPAGGAEYDASPVEKIYFVLEGEVTVTTKTEKVVLKAWDSIYIGANEGREIINETNKPASMLVVMNYPEA</sequence>
<keyword evidence="3" id="KW-1185">Reference proteome</keyword>
<dbReference type="InterPro" id="IPR013096">
    <property type="entry name" value="Cupin_2"/>
</dbReference>
<dbReference type="Proteomes" id="UP000192738">
    <property type="component" value="Unassembled WGS sequence"/>
</dbReference>
<accession>A0A1W1ZFS4</accession>
<evidence type="ECO:0000313" key="2">
    <source>
        <dbReference type="EMBL" id="SMC47032.1"/>
    </source>
</evidence>
<reference evidence="2 3" key="1">
    <citation type="submission" date="2017-04" db="EMBL/GenBank/DDBJ databases">
        <authorList>
            <person name="Afonso C.L."/>
            <person name="Miller P.J."/>
            <person name="Scott M.A."/>
            <person name="Spackman E."/>
            <person name="Goraichik I."/>
            <person name="Dimitrov K.M."/>
            <person name="Suarez D.L."/>
            <person name="Swayne D.E."/>
        </authorList>
    </citation>
    <scope>NUCLEOTIDE SEQUENCE [LARGE SCALE GENOMIC DNA]</scope>
    <source>
        <strain evidence="2 3">DSM 5090</strain>
    </source>
</reference>
<dbReference type="RefSeq" id="WP_084574585.1">
    <property type="nucleotide sequence ID" value="NZ_CP155572.1"/>
</dbReference>
<dbReference type="InterPro" id="IPR014710">
    <property type="entry name" value="RmlC-like_jellyroll"/>
</dbReference>
<dbReference type="Gene3D" id="2.60.120.10">
    <property type="entry name" value="Jelly Rolls"/>
    <property type="match status" value="1"/>
</dbReference>
<dbReference type="OrthoDB" id="2886949at2"/>
<protein>
    <submittedName>
        <fullName evidence="2">Cupin domain-containing protein</fullName>
    </submittedName>
</protein>
<name>A0A1W1ZFS4_9FIRM</name>
<gene>
    <name evidence="2" type="ORF">SAMN04488500_103260</name>
</gene>
<evidence type="ECO:0000259" key="1">
    <source>
        <dbReference type="Pfam" id="PF07883"/>
    </source>
</evidence>
<dbReference type="STRING" id="112901.SAMN04488500_103260"/>